<dbReference type="GeneID" id="87903110"/>
<evidence type="ECO:0000313" key="2">
    <source>
        <dbReference type="Proteomes" id="UP001323405"/>
    </source>
</evidence>
<proteinExistence type="predicted"/>
<accession>A0ABR0GIK1</accession>
<name>A0ABR0GIK1_9PEZI</name>
<protein>
    <submittedName>
        <fullName evidence="1">Uncharacterized protein</fullName>
    </submittedName>
</protein>
<organism evidence="1 2">
    <name type="scientific">Podospora pseudocomata</name>
    <dbReference type="NCBI Taxonomy" id="2093779"/>
    <lineage>
        <taxon>Eukaryota</taxon>
        <taxon>Fungi</taxon>
        <taxon>Dikarya</taxon>
        <taxon>Ascomycota</taxon>
        <taxon>Pezizomycotina</taxon>
        <taxon>Sordariomycetes</taxon>
        <taxon>Sordariomycetidae</taxon>
        <taxon>Sordariales</taxon>
        <taxon>Podosporaceae</taxon>
        <taxon>Podospora</taxon>
    </lineage>
</organism>
<evidence type="ECO:0000313" key="1">
    <source>
        <dbReference type="EMBL" id="KAK4655534.1"/>
    </source>
</evidence>
<dbReference type="RefSeq" id="XP_062744509.1">
    <property type="nucleotide sequence ID" value="XM_062883501.1"/>
</dbReference>
<dbReference type="Proteomes" id="UP001323405">
    <property type="component" value="Unassembled WGS sequence"/>
</dbReference>
<dbReference type="EMBL" id="JAFFHA010000005">
    <property type="protein sequence ID" value="KAK4655534.1"/>
    <property type="molecule type" value="Genomic_DNA"/>
</dbReference>
<reference evidence="1 2" key="1">
    <citation type="journal article" date="2023" name="bioRxiv">
        <title>High-quality genome assemblies of four members of thePodospora anserinaspecies complex.</title>
        <authorList>
            <person name="Ament-Velasquez S.L."/>
            <person name="Vogan A.A."/>
            <person name="Wallerman O."/>
            <person name="Hartmann F."/>
            <person name="Gautier V."/>
            <person name="Silar P."/>
            <person name="Giraud T."/>
            <person name="Johannesson H."/>
        </authorList>
    </citation>
    <scope>NUCLEOTIDE SEQUENCE [LARGE SCALE GENOMIC DNA]</scope>
    <source>
        <strain evidence="1 2">CBS 415.72m</strain>
    </source>
</reference>
<comment type="caution">
    <text evidence="1">The sequence shown here is derived from an EMBL/GenBank/DDBJ whole genome shotgun (WGS) entry which is preliminary data.</text>
</comment>
<keyword evidence="2" id="KW-1185">Reference proteome</keyword>
<gene>
    <name evidence="1" type="ORF">QC762_0051020</name>
</gene>
<sequence length="76" mass="9099">MQRSLRFRLAFNNSLAHERLTAKFQPPYERMAKHGSKALDFGVDYPNNYCYWNLDHGFWYRTRNKASKCPPISAEW</sequence>